<keyword evidence="2" id="KW-0677">Repeat</keyword>
<protein>
    <submittedName>
        <fullName evidence="5">Uncharacterized protein</fullName>
    </submittedName>
</protein>
<evidence type="ECO:0000313" key="5">
    <source>
        <dbReference type="EMBL" id="CAE8672468.1"/>
    </source>
</evidence>
<dbReference type="PROSITE" id="PS50082">
    <property type="entry name" value="WD_REPEATS_2"/>
    <property type="match status" value="3"/>
</dbReference>
<dbReference type="PRINTS" id="PR00320">
    <property type="entry name" value="GPROTEINBRPT"/>
</dbReference>
<evidence type="ECO:0000313" key="6">
    <source>
        <dbReference type="Proteomes" id="UP000626109"/>
    </source>
</evidence>
<organism evidence="5 6">
    <name type="scientific">Polarella glacialis</name>
    <name type="common">Dinoflagellate</name>
    <dbReference type="NCBI Taxonomy" id="89957"/>
    <lineage>
        <taxon>Eukaryota</taxon>
        <taxon>Sar</taxon>
        <taxon>Alveolata</taxon>
        <taxon>Dinophyceae</taxon>
        <taxon>Suessiales</taxon>
        <taxon>Suessiaceae</taxon>
        <taxon>Polarella</taxon>
    </lineage>
</organism>
<dbReference type="InterPro" id="IPR019775">
    <property type="entry name" value="WD40_repeat_CS"/>
</dbReference>
<evidence type="ECO:0000256" key="1">
    <source>
        <dbReference type="ARBA" id="ARBA00022574"/>
    </source>
</evidence>
<evidence type="ECO:0000256" key="2">
    <source>
        <dbReference type="ARBA" id="ARBA00022737"/>
    </source>
</evidence>
<feature type="repeat" description="WD" evidence="3">
    <location>
        <begin position="371"/>
        <end position="403"/>
    </location>
</feature>
<dbReference type="InterPro" id="IPR050349">
    <property type="entry name" value="WD_LIS1/nudF_dynein_reg"/>
</dbReference>
<dbReference type="PANTHER" id="PTHR44129">
    <property type="entry name" value="WD REPEAT-CONTAINING PROTEIN POP1"/>
    <property type="match status" value="1"/>
</dbReference>
<reference evidence="5" key="1">
    <citation type="submission" date="2021-02" db="EMBL/GenBank/DDBJ databases">
        <authorList>
            <person name="Dougan E. K."/>
            <person name="Rhodes N."/>
            <person name="Thang M."/>
            <person name="Chan C."/>
        </authorList>
    </citation>
    <scope>NUCLEOTIDE SEQUENCE</scope>
</reference>
<dbReference type="Proteomes" id="UP000654075">
    <property type="component" value="Unassembled WGS sequence"/>
</dbReference>
<dbReference type="InterPro" id="IPR001680">
    <property type="entry name" value="WD40_rpt"/>
</dbReference>
<feature type="repeat" description="WD" evidence="3">
    <location>
        <begin position="268"/>
        <end position="309"/>
    </location>
</feature>
<dbReference type="EMBL" id="CAJNNW010024444">
    <property type="protein sequence ID" value="CAE8672468.1"/>
    <property type="molecule type" value="Genomic_DNA"/>
</dbReference>
<dbReference type="InterPro" id="IPR036322">
    <property type="entry name" value="WD40_repeat_dom_sf"/>
</dbReference>
<dbReference type="SMART" id="SM00320">
    <property type="entry name" value="WD40"/>
    <property type="match status" value="5"/>
</dbReference>
<dbReference type="PROSITE" id="PS50294">
    <property type="entry name" value="WD_REPEATS_REGION"/>
    <property type="match status" value="1"/>
</dbReference>
<evidence type="ECO:0000313" key="7">
    <source>
        <dbReference type="Proteomes" id="UP000654075"/>
    </source>
</evidence>
<name>A0A813JAV3_POLGL</name>
<evidence type="ECO:0000313" key="4">
    <source>
        <dbReference type="EMBL" id="CAE8601879.1"/>
    </source>
</evidence>
<feature type="repeat" description="WD" evidence="3">
    <location>
        <begin position="222"/>
        <end position="263"/>
    </location>
</feature>
<dbReference type="PROSITE" id="PS00678">
    <property type="entry name" value="WD_REPEATS_1"/>
    <property type="match status" value="2"/>
</dbReference>
<dbReference type="AlphaFoldDB" id="A0A813JAV3"/>
<dbReference type="Gene3D" id="2.130.10.10">
    <property type="entry name" value="YVTN repeat-like/Quinoprotein amine dehydrogenase"/>
    <property type="match status" value="1"/>
</dbReference>
<proteinExistence type="predicted"/>
<dbReference type="Pfam" id="PF00400">
    <property type="entry name" value="WD40"/>
    <property type="match status" value="4"/>
</dbReference>
<dbReference type="Proteomes" id="UP000626109">
    <property type="component" value="Unassembled WGS sequence"/>
</dbReference>
<keyword evidence="1 3" id="KW-0853">WD repeat</keyword>
<dbReference type="EMBL" id="CAJNNV010013631">
    <property type="protein sequence ID" value="CAE8601879.1"/>
    <property type="molecule type" value="Genomic_DNA"/>
</dbReference>
<dbReference type="SUPFAM" id="SSF50978">
    <property type="entry name" value="WD40 repeat-like"/>
    <property type="match status" value="1"/>
</dbReference>
<keyword evidence="7" id="KW-1185">Reference proteome</keyword>
<gene>
    <name evidence="4" type="ORF">PGLA1383_LOCUS20147</name>
    <name evidence="5" type="ORF">PGLA2088_LOCUS18085</name>
</gene>
<sequence length="442" mass="46976">MGNQVLRSVYEGCDAVDLPRNDHDGGYLCRHVCSQPPLQDHSQRRHLSAYGSSLPTRCTAISAVLGSDGVGVVCGFDNGSLGASVWLQGQPVSMNFSYPCCEPGDGICAVSLDADCSFDDLGEHEPSSSVLLTVGTIAGVSYDLELEVDEYGSFSPSSQWFSHRPSPNEGARYSGTSAVALASNLSITGGADSSVRIWECTRSRFSDQKEAGSSARMVRIIDGAHGGAVTAVVAAAPLGQAITAGEDGSVRLWSAKTDLELEAHKRDLKGPRAAVTQLKLDIRHHRLISGSEDCFVRMWDVAVARPTRRFCHEVPVQKPKGVAADGSHPRKGVQAVAFNSAEDLTQLASAAADGSWRIWDIRQVAPAQNFPQAHQSPIVSVDFRADRLLTASLDGVVALWDTRMLQPTSLQQVHLIGLRPAKAGSELGRKGRGASLASGCCG</sequence>
<accession>A0A813JAV3</accession>
<dbReference type="OrthoDB" id="2414538at2759"/>
<dbReference type="InterPro" id="IPR015943">
    <property type="entry name" value="WD40/YVTN_repeat-like_dom_sf"/>
</dbReference>
<dbReference type="InterPro" id="IPR020472">
    <property type="entry name" value="WD40_PAC1"/>
</dbReference>
<comment type="caution">
    <text evidence="5">The sequence shown here is derived from an EMBL/GenBank/DDBJ whole genome shotgun (WGS) entry which is preliminary data.</text>
</comment>
<evidence type="ECO:0000256" key="3">
    <source>
        <dbReference type="PROSITE-ProRule" id="PRU00221"/>
    </source>
</evidence>